<reference evidence="1" key="2">
    <citation type="journal article" date="2015" name="Data Brief">
        <title>Shoot transcriptome of the giant reed, Arundo donax.</title>
        <authorList>
            <person name="Barrero R.A."/>
            <person name="Guerrero F.D."/>
            <person name="Moolhuijzen P."/>
            <person name="Goolsby J.A."/>
            <person name="Tidwell J."/>
            <person name="Bellgard S.E."/>
            <person name="Bellgard M.I."/>
        </authorList>
    </citation>
    <scope>NUCLEOTIDE SEQUENCE</scope>
    <source>
        <tissue evidence="1">Shoot tissue taken approximately 20 cm above the soil surface</tissue>
    </source>
</reference>
<sequence>MLSGTHGLAILHPRLFNPFCVLITFHVLESSLCQFVMHVG</sequence>
<proteinExistence type="predicted"/>
<accession>A0A0A8ZL40</accession>
<name>A0A0A8ZL40_ARUDO</name>
<reference evidence="1" key="1">
    <citation type="submission" date="2014-09" db="EMBL/GenBank/DDBJ databases">
        <authorList>
            <person name="Magalhaes I.L.F."/>
            <person name="Oliveira U."/>
            <person name="Santos F.R."/>
            <person name="Vidigal T.H.D.A."/>
            <person name="Brescovit A.D."/>
            <person name="Santos A.J."/>
        </authorList>
    </citation>
    <scope>NUCLEOTIDE SEQUENCE</scope>
    <source>
        <tissue evidence="1">Shoot tissue taken approximately 20 cm above the soil surface</tissue>
    </source>
</reference>
<protein>
    <submittedName>
        <fullName evidence="1">Uncharacterized protein</fullName>
    </submittedName>
</protein>
<dbReference type="AlphaFoldDB" id="A0A0A8ZL40"/>
<organism evidence="1">
    <name type="scientific">Arundo donax</name>
    <name type="common">Giant reed</name>
    <name type="synonym">Donax arundinaceus</name>
    <dbReference type="NCBI Taxonomy" id="35708"/>
    <lineage>
        <taxon>Eukaryota</taxon>
        <taxon>Viridiplantae</taxon>
        <taxon>Streptophyta</taxon>
        <taxon>Embryophyta</taxon>
        <taxon>Tracheophyta</taxon>
        <taxon>Spermatophyta</taxon>
        <taxon>Magnoliopsida</taxon>
        <taxon>Liliopsida</taxon>
        <taxon>Poales</taxon>
        <taxon>Poaceae</taxon>
        <taxon>PACMAD clade</taxon>
        <taxon>Arundinoideae</taxon>
        <taxon>Arundineae</taxon>
        <taxon>Arundo</taxon>
    </lineage>
</organism>
<dbReference type="EMBL" id="GBRH01262338">
    <property type="protein sequence ID" value="JAD35557.1"/>
    <property type="molecule type" value="Transcribed_RNA"/>
</dbReference>
<evidence type="ECO:0000313" key="1">
    <source>
        <dbReference type="EMBL" id="JAD35557.1"/>
    </source>
</evidence>